<dbReference type="AlphaFoldDB" id="A0A4Z2EVW9"/>
<accession>A0A4Z2EVW9</accession>
<dbReference type="Proteomes" id="UP000314294">
    <property type="component" value="Unassembled WGS sequence"/>
</dbReference>
<organism evidence="1 2">
    <name type="scientific">Liparis tanakae</name>
    <name type="common">Tanaka's snailfish</name>
    <dbReference type="NCBI Taxonomy" id="230148"/>
    <lineage>
        <taxon>Eukaryota</taxon>
        <taxon>Metazoa</taxon>
        <taxon>Chordata</taxon>
        <taxon>Craniata</taxon>
        <taxon>Vertebrata</taxon>
        <taxon>Euteleostomi</taxon>
        <taxon>Actinopterygii</taxon>
        <taxon>Neopterygii</taxon>
        <taxon>Teleostei</taxon>
        <taxon>Neoteleostei</taxon>
        <taxon>Acanthomorphata</taxon>
        <taxon>Eupercaria</taxon>
        <taxon>Perciformes</taxon>
        <taxon>Cottioidei</taxon>
        <taxon>Cottales</taxon>
        <taxon>Liparidae</taxon>
        <taxon>Liparis</taxon>
    </lineage>
</organism>
<sequence length="78" mass="8812">MGIITSAALSRKCSSEQKARASGYFSWMTPTMKCSSVCFRSVDFVSDSLRKENNNNNDYKSKLCSRKPYAGPRLLLFM</sequence>
<dbReference type="EMBL" id="SRLO01002539">
    <property type="protein sequence ID" value="TNN32701.1"/>
    <property type="molecule type" value="Genomic_DNA"/>
</dbReference>
<proteinExistence type="predicted"/>
<comment type="caution">
    <text evidence="1">The sequence shown here is derived from an EMBL/GenBank/DDBJ whole genome shotgun (WGS) entry which is preliminary data.</text>
</comment>
<name>A0A4Z2EVW9_9TELE</name>
<evidence type="ECO:0000313" key="1">
    <source>
        <dbReference type="EMBL" id="TNN32701.1"/>
    </source>
</evidence>
<evidence type="ECO:0000313" key="2">
    <source>
        <dbReference type="Proteomes" id="UP000314294"/>
    </source>
</evidence>
<keyword evidence="2" id="KW-1185">Reference proteome</keyword>
<gene>
    <name evidence="1" type="ORF">EYF80_057139</name>
</gene>
<protein>
    <submittedName>
        <fullName evidence="1">Uncharacterized protein</fullName>
    </submittedName>
</protein>
<reference evidence="1 2" key="1">
    <citation type="submission" date="2019-03" db="EMBL/GenBank/DDBJ databases">
        <title>First draft genome of Liparis tanakae, snailfish: a comprehensive survey of snailfish specific genes.</title>
        <authorList>
            <person name="Kim W."/>
            <person name="Song I."/>
            <person name="Jeong J.-H."/>
            <person name="Kim D."/>
            <person name="Kim S."/>
            <person name="Ryu S."/>
            <person name="Song J.Y."/>
            <person name="Lee S.K."/>
        </authorList>
    </citation>
    <scope>NUCLEOTIDE SEQUENCE [LARGE SCALE GENOMIC DNA]</scope>
    <source>
        <tissue evidence="1">Muscle</tissue>
    </source>
</reference>